<evidence type="ECO:0000313" key="3">
    <source>
        <dbReference type="EMBL" id="OIQ70937.1"/>
    </source>
</evidence>
<proteinExistence type="predicted"/>
<dbReference type="PANTHER" id="PTHR37533:SF2">
    <property type="entry name" value="FLAGELLAR HOOK-LENGTH CONTROL PROTEIN"/>
    <property type="match status" value="1"/>
</dbReference>
<evidence type="ECO:0000256" key="1">
    <source>
        <dbReference type="SAM" id="MobiDB-lite"/>
    </source>
</evidence>
<feature type="region of interest" description="Disordered" evidence="1">
    <location>
        <begin position="56"/>
        <end position="128"/>
    </location>
</feature>
<gene>
    <name evidence="3" type="primary">fliK_10</name>
    <name evidence="3" type="ORF">GALL_474490</name>
</gene>
<dbReference type="InterPro" id="IPR021136">
    <property type="entry name" value="Flagellar_hook_control-like_C"/>
</dbReference>
<feature type="domain" description="Flagellar hook-length control protein-like C-terminal" evidence="2">
    <location>
        <begin position="260"/>
        <end position="340"/>
    </location>
</feature>
<feature type="region of interest" description="Disordered" evidence="1">
    <location>
        <begin position="331"/>
        <end position="354"/>
    </location>
</feature>
<keyword evidence="3" id="KW-0282">Flagellum</keyword>
<organism evidence="3">
    <name type="scientific">mine drainage metagenome</name>
    <dbReference type="NCBI Taxonomy" id="410659"/>
    <lineage>
        <taxon>unclassified sequences</taxon>
        <taxon>metagenomes</taxon>
        <taxon>ecological metagenomes</taxon>
    </lineage>
</organism>
<dbReference type="Gene3D" id="3.30.750.140">
    <property type="match status" value="1"/>
</dbReference>
<feature type="region of interest" description="Disordered" evidence="1">
    <location>
        <begin position="1"/>
        <end position="21"/>
    </location>
</feature>
<reference evidence="3" key="1">
    <citation type="submission" date="2016-10" db="EMBL/GenBank/DDBJ databases">
        <title>Sequence of Gallionella enrichment culture.</title>
        <authorList>
            <person name="Poehlein A."/>
            <person name="Muehling M."/>
            <person name="Daniel R."/>
        </authorList>
    </citation>
    <scope>NUCLEOTIDE SEQUENCE</scope>
</reference>
<dbReference type="InterPro" id="IPR038610">
    <property type="entry name" value="FliK-like_C_sf"/>
</dbReference>
<protein>
    <submittedName>
        <fullName evidence="3">Flagellar hook-length control protein</fullName>
    </submittedName>
</protein>
<feature type="compositionally biased region" description="Basic and acidic residues" evidence="1">
    <location>
        <begin position="66"/>
        <end position="75"/>
    </location>
</feature>
<dbReference type="PANTHER" id="PTHR37533">
    <property type="entry name" value="FLAGELLAR HOOK-LENGTH CONTROL PROTEIN"/>
    <property type="match status" value="1"/>
</dbReference>
<comment type="caution">
    <text evidence="3">The sequence shown here is derived from an EMBL/GenBank/DDBJ whole genome shotgun (WGS) entry which is preliminary data.</text>
</comment>
<feature type="compositionally biased region" description="Low complexity" evidence="1">
    <location>
        <begin position="1"/>
        <end position="12"/>
    </location>
</feature>
<dbReference type="CDD" id="cd17470">
    <property type="entry name" value="T3SS_Flik_C"/>
    <property type="match status" value="1"/>
</dbReference>
<evidence type="ECO:0000259" key="2">
    <source>
        <dbReference type="Pfam" id="PF02120"/>
    </source>
</evidence>
<keyword evidence="3" id="KW-0969">Cilium</keyword>
<sequence>MAANPPGAAQAAVSRAKGQVSAAFAQIDQTSADAGTTQSGVAAELAALRMGGALRTATATQSGKNLPHDQRKTDAAETQSAGPTLPPGAMVPLQVALIPPPGKTGEGNGKDGPSVSATSSAGLPTANFGPTAEALKAVAATASEAAKTTHPSGSSTEAANLPARMQGADPAGTGTAPSTLFAALHDAATARVDSAVAGKALASHGERSAAQTAPNPASLVAQGVSVPSAASLPTAASTGQSATVHTPVGSPDWGQALSQQVLFAAQGQQQFATLHLNPPQLGPLDVHLQLHDGQIQAQFVSPHAVVRQAVEAALPQLRDMFTGAGLSLMQTSVGTQGGQGGRQDRAPRGTTPGLAHPVAVGETGAVGAPAARALQWQQGLVNTYV</sequence>
<accession>A0A1J5PH59</accession>
<dbReference type="Pfam" id="PF02120">
    <property type="entry name" value="Flg_hook"/>
    <property type="match status" value="1"/>
</dbReference>
<name>A0A1J5PH59_9ZZZZ</name>
<keyword evidence="3" id="KW-0966">Cell projection</keyword>
<dbReference type="InterPro" id="IPR052563">
    <property type="entry name" value="FliK"/>
</dbReference>
<dbReference type="EMBL" id="MLJW01003954">
    <property type="protein sequence ID" value="OIQ70937.1"/>
    <property type="molecule type" value="Genomic_DNA"/>
</dbReference>
<dbReference type="AlphaFoldDB" id="A0A1J5PH59"/>